<dbReference type="EMBL" id="JADBEJ010000001">
    <property type="protein sequence ID" value="MBE1573875.1"/>
    <property type="molecule type" value="Genomic_DNA"/>
</dbReference>
<keyword evidence="4" id="KW-1185">Reference proteome</keyword>
<sequence length="514" mass="56605">MIAKAPAKGKRGTNTGGLLRYLFGPGKANEHTHPHRVASWDPEWLADGVFAELISRRDGLAKLGRDIDAAMTGHEVEVDGGHVYHVALSVPPADSNAADGFFGDALWRELAEEAVAHMGFGPNSDGMGGCRWVAVHHGLSAEGNDHVHLVINLVRGDGRIANTYRDWPRWRTWCNAVEERLDITRTAPAGEGRKAASRPELKRATTAGATDRELLTQAVSDVMAEAINEAQFVALLDQARVDDAKVLYAPHISGGQVAGYKVALDRGDGSEPLWLAGSSLRRDLSLPRLRARWETPPGAWDQFAVPVWTGEIPTTRFVDNARHNNWRYLRRHLADAETELRQDLADSTEPARWHQAVEHTADLTAVLTRFESPPAQLHRVHGQLARAAQRPRGHRQPSVVAPMLLEATRVAAKCNTPALLMLAAVVLLLYGILEALDHFAEQHHVRTVARRQIADAWNELRTHPAVETRAGRTVYNTVVDVCSTTNPATRDTERLRRAVAHNPAPAAVPRLRSR</sequence>
<dbReference type="InterPro" id="IPR005094">
    <property type="entry name" value="Endonuclease_MobA/VirD2"/>
</dbReference>
<comment type="caution">
    <text evidence="3">The sequence shown here is derived from an EMBL/GenBank/DDBJ whole genome shotgun (WGS) entry which is preliminary data.</text>
</comment>
<organism evidence="3 4">
    <name type="scientific">Amycolatopsis roodepoortensis</name>
    <dbReference type="NCBI Taxonomy" id="700274"/>
    <lineage>
        <taxon>Bacteria</taxon>
        <taxon>Bacillati</taxon>
        <taxon>Actinomycetota</taxon>
        <taxon>Actinomycetes</taxon>
        <taxon>Pseudonocardiales</taxon>
        <taxon>Pseudonocardiaceae</taxon>
        <taxon>Amycolatopsis</taxon>
    </lineage>
</organism>
<evidence type="ECO:0000259" key="2">
    <source>
        <dbReference type="Pfam" id="PF03432"/>
    </source>
</evidence>
<feature type="region of interest" description="Disordered" evidence="1">
    <location>
        <begin position="188"/>
        <end position="208"/>
    </location>
</feature>
<evidence type="ECO:0000256" key="1">
    <source>
        <dbReference type="SAM" id="MobiDB-lite"/>
    </source>
</evidence>
<proteinExistence type="predicted"/>
<dbReference type="RefSeq" id="WP_192741620.1">
    <property type="nucleotide sequence ID" value="NZ_JADBEJ010000001.1"/>
</dbReference>
<gene>
    <name evidence="3" type="ORF">H4W30_000904</name>
</gene>
<protein>
    <recommendedName>
        <fullName evidence="2">MobA/VirD2-like nuclease domain-containing protein</fullName>
    </recommendedName>
</protein>
<feature type="domain" description="MobA/VirD2-like nuclease" evidence="2">
    <location>
        <begin position="79"/>
        <end position="180"/>
    </location>
</feature>
<name>A0ABR9KZT4_9PSEU</name>
<evidence type="ECO:0000313" key="4">
    <source>
        <dbReference type="Proteomes" id="UP000656548"/>
    </source>
</evidence>
<dbReference type="Proteomes" id="UP000656548">
    <property type="component" value="Unassembled WGS sequence"/>
</dbReference>
<accession>A0ABR9KZT4</accession>
<feature type="compositionally biased region" description="Basic and acidic residues" evidence="1">
    <location>
        <begin position="191"/>
        <end position="203"/>
    </location>
</feature>
<dbReference type="Pfam" id="PF03432">
    <property type="entry name" value="Relaxase"/>
    <property type="match status" value="1"/>
</dbReference>
<evidence type="ECO:0000313" key="3">
    <source>
        <dbReference type="EMBL" id="MBE1573875.1"/>
    </source>
</evidence>
<reference evidence="3 4" key="1">
    <citation type="submission" date="2020-10" db="EMBL/GenBank/DDBJ databases">
        <title>Sequencing the genomes of 1000 actinobacteria strains.</title>
        <authorList>
            <person name="Klenk H.-P."/>
        </authorList>
    </citation>
    <scope>NUCLEOTIDE SEQUENCE [LARGE SCALE GENOMIC DNA]</scope>
    <source>
        <strain evidence="3 4">DSM 46661</strain>
    </source>
</reference>